<dbReference type="GO" id="GO:0016747">
    <property type="term" value="F:acyltransferase activity, transferring groups other than amino-acyl groups"/>
    <property type="evidence" value="ECO:0007669"/>
    <property type="project" value="InterPro"/>
</dbReference>
<evidence type="ECO:0000313" key="2">
    <source>
        <dbReference type="EMBL" id="KID57760.1"/>
    </source>
</evidence>
<feature type="domain" description="N-acetyltransferase" evidence="1">
    <location>
        <begin position="2"/>
        <end position="166"/>
    </location>
</feature>
<accession>A0A0C1QEI0</accession>
<dbReference type="Proteomes" id="UP000031327">
    <property type="component" value="Unassembled WGS sequence"/>
</dbReference>
<dbReference type="CDD" id="cd04301">
    <property type="entry name" value="NAT_SF"/>
    <property type="match status" value="1"/>
</dbReference>
<evidence type="ECO:0000259" key="1">
    <source>
        <dbReference type="PROSITE" id="PS51186"/>
    </source>
</evidence>
<name>A0A0C1QEI0_9GAMM</name>
<protein>
    <recommendedName>
        <fullName evidence="1">N-acetyltransferase domain-containing protein</fullName>
    </recommendedName>
</protein>
<reference evidence="2 3" key="1">
    <citation type="submission" date="2014-12" db="EMBL/GenBank/DDBJ databases">
        <title>Draft Genome Sequence of Pseudoalteromonas luteoviolacea HI1.</title>
        <authorList>
            <person name="Asahina A.Y."/>
            <person name="Hadfield M.G."/>
        </authorList>
    </citation>
    <scope>NUCLEOTIDE SEQUENCE [LARGE SCALE GENOMIC DNA]</scope>
    <source>
        <strain evidence="2 3">HI1</strain>
    </source>
</reference>
<dbReference type="InterPro" id="IPR000182">
    <property type="entry name" value="GNAT_dom"/>
</dbReference>
<dbReference type="InterPro" id="IPR016181">
    <property type="entry name" value="Acyl_CoA_acyltransferase"/>
</dbReference>
<proteinExistence type="predicted"/>
<dbReference type="PROSITE" id="PS51186">
    <property type="entry name" value="GNAT"/>
    <property type="match status" value="1"/>
</dbReference>
<sequence length="166" mass="18157">MVDYRLAKVSELNELKSLLWKYGPNEWNYLTQEGVKGEFALIEQKDAEALVALDGEQIVGFAVLINGSVSPDYLSQYCSLDKMAFIGDVVVSSSYSGKGIATQLLINSIDLAKAKGVEFVLIERHEENLASAGMMKKAGFSIVDIFYDPHKRSAGSQNSVILSVSI</sequence>
<dbReference type="SUPFAM" id="SSF55729">
    <property type="entry name" value="Acyl-CoA N-acyltransferases (Nat)"/>
    <property type="match status" value="1"/>
</dbReference>
<dbReference type="EMBL" id="JWIC01000005">
    <property type="protein sequence ID" value="KID57760.1"/>
    <property type="molecule type" value="Genomic_DNA"/>
</dbReference>
<dbReference type="Pfam" id="PF00583">
    <property type="entry name" value="Acetyltransf_1"/>
    <property type="match status" value="1"/>
</dbReference>
<comment type="caution">
    <text evidence="2">The sequence shown here is derived from an EMBL/GenBank/DDBJ whole genome shotgun (WGS) entry which is preliminary data.</text>
</comment>
<gene>
    <name evidence="2" type="ORF">JF50_09150</name>
</gene>
<dbReference type="AlphaFoldDB" id="A0A0C1QEI0"/>
<evidence type="ECO:0000313" key="3">
    <source>
        <dbReference type="Proteomes" id="UP000031327"/>
    </source>
</evidence>
<dbReference type="Gene3D" id="3.40.630.30">
    <property type="match status" value="1"/>
</dbReference>
<organism evidence="2 3">
    <name type="scientific">Pseudoalteromonas luteoviolacea</name>
    <dbReference type="NCBI Taxonomy" id="43657"/>
    <lineage>
        <taxon>Bacteria</taxon>
        <taxon>Pseudomonadati</taxon>
        <taxon>Pseudomonadota</taxon>
        <taxon>Gammaproteobacteria</taxon>
        <taxon>Alteromonadales</taxon>
        <taxon>Pseudoalteromonadaceae</taxon>
        <taxon>Pseudoalteromonas</taxon>
    </lineage>
</organism>